<keyword evidence="2" id="KW-1185">Reference proteome</keyword>
<name>A0A565CEP8_9BRAS</name>
<reference evidence="1" key="1">
    <citation type="submission" date="2019-07" db="EMBL/GenBank/DDBJ databases">
        <authorList>
            <person name="Dittberner H."/>
        </authorList>
    </citation>
    <scope>NUCLEOTIDE SEQUENCE [LARGE SCALE GENOMIC DNA]</scope>
</reference>
<dbReference type="PANTHER" id="PTHR23271">
    <property type="entry name" value="HEPATOCELLULAR CARCINOMA-ASSOCIATED ANTIGEN 66"/>
    <property type="match status" value="1"/>
</dbReference>
<dbReference type="PANTHER" id="PTHR23271:SF1">
    <property type="entry name" value="U3 SMALL NUCLEOLAR RNA-ASSOCIATED PROTEIN 6 HOMOLOG"/>
    <property type="match status" value="1"/>
</dbReference>
<accession>A0A565CEP8</accession>
<organism evidence="1 2">
    <name type="scientific">Arabis nemorensis</name>
    <dbReference type="NCBI Taxonomy" id="586526"/>
    <lineage>
        <taxon>Eukaryota</taxon>
        <taxon>Viridiplantae</taxon>
        <taxon>Streptophyta</taxon>
        <taxon>Embryophyta</taxon>
        <taxon>Tracheophyta</taxon>
        <taxon>Spermatophyta</taxon>
        <taxon>Magnoliopsida</taxon>
        <taxon>eudicotyledons</taxon>
        <taxon>Gunneridae</taxon>
        <taxon>Pentapetalae</taxon>
        <taxon>rosids</taxon>
        <taxon>malvids</taxon>
        <taxon>Brassicales</taxon>
        <taxon>Brassicaceae</taxon>
        <taxon>Arabideae</taxon>
        <taxon>Arabis</taxon>
    </lineage>
</organism>
<dbReference type="InterPro" id="IPR013949">
    <property type="entry name" value="Utp6"/>
</dbReference>
<dbReference type="EMBL" id="CABITT030000007">
    <property type="protein sequence ID" value="VVB12137.1"/>
    <property type="molecule type" value="Genomic_DNA"/>
</dbReference>
<proteinExistence type="predicted"/>
<comment type="caution">
    <text evidence="1">The sequence shown here is derived from an EMBL/GenBank/DDBJ whole genome shotgun (WGS) entry which is preliminary data.</text>
</comment>
<dbReference type="GO" id="GO:0000462">
    <property type="term" value="P:maturation of SSU-rRNA from tricistronic rRNA transcript (SSU-rRNA, 5.8S rRNA, LSU-rRNA)"/>
    <property type="evidence" value="ECO:0007669"/>
    <property type="project" value="InterPro"/>
</dbReference>
<evidence type="ECO:0000313" key="1">
    <source>
        <dbReference type="EMBL" id="VVB12137.1"/>
    </source>
</evidence>
<dbReference type="OrthoDB" id="28112at2759"/>
<dbReference type="GO" id="GO:0032040">
    <property type="term" value="C:small-subunit processome"/>
    <property type="evidence" value="ECO:0007669"/>
    <property type="project" value="TreeGrafter"/>
</dbReference>
<dbReference type="GO" id="GO:0030515">
    <property type="term" value="F:snoRNA binding"/>
    <property type="evidence" value="ECO:0007669"/>
    <property type="project" value="InterPro"/>
</dbReference>
<sequence length="198" mass="21988">MQKANQIYEEGLRIVSSSSMFEMHIKFLLEAIAQSNCDVNDENFSVSNPIGECSSHLINVYQNADTAGWLTADVAFEYMELGRNHEAQKLAEKLCDGKLVGSAKLWLLSTALVKVPVSESESLWLLALKFVAHKRTYFDKLVEMSIISVAKGNGSDHRLSPATIIKFMGTLETANGVYWRGRKTLKEVAGFIVPSDLL</sequence>
<dbReference type="Proteomes" id="UP000489600">
    <property type="component" value="Unassembled WGS sequence"/>
</dbReference>
<protein>
    <submittedName>
        <fullName evidence="1">Uncharacterized protein</fullName>
    </submittedName>
</protein>
<dbReference type="AlphaFoldDB" id="A0A565CEP8"/>
<evidence type="ECO:0000313" key="2">
    <source>
        <dbReference type="Proteomes" id="UP000489600"/>
    </source>
</evidence>
<gene>
    <name evidence="1" type="ORF">ANE_LOCUS22581</name>
</gene>
<dbReference type="GO" id="GO:0034388">
    <property type="term" value="C:Pwp2p-containing subcomplex of 90S preribosome"/>
    <property type="evidence" value="ECO:0007669"/>
    <property type="project" value="TreeGrafter"/>
</dbReference>